<comment type="similarity">
    <text evidence="2 10 12">Belongs to the GrpE family.</text>
</comment>
<evidence type="ECO:0000256" key="5">
    <source>
        <dbReference type="ARBA" id="ARBA00023016"/>
    </source>
</evidence>
<dbReference type="GO" id="GO:0006457">
    <property type="term" value="P:protein folding"/>
    <property type="evidence" value="ECO:0007669"/>
    <property type="project" value="InterPro"/>
</dbReference>
<feature type="region of interest" description="Disordered" evidence="14">
    <location>
        <begin position="1"/>
        <end position="53"/>
    </location>
</feature>
<feature type="coiled-coil region" evidence="13">
    <location>
        <begin position="54"/>
        <end position="129"/>
    </location>
</feature>
<dbReference type="SUPFAM" id="SSF51064">
    <property type="entry name" value="Head domain of nucleotide exchange factor GrpE"/>
    <property type="match status" value="1"/>
</dbReference>
<keyword evidence="5 10" id="KW-0346">Stress response</keyword>
<dbReference type="GeneID" id="83543837"/>
<dbReference type="CDD" id="cd00446">
    <property type="entry name" value="GrpE"/>
    <property type="match status" value="1"/>
</dbReference>
<evidence type="ECO:0000256" key="8">
    <source>
        <dbReference type="ARBA" id="ARBA00072274"/>
    </source>
</evidence>
<dbReference type="Pfam" id="PF01025">
    <property type="entry name" value="GrpE"/>
    <property type="match status" value="1"/>
</dbReference>
<dbReference type="PANTHER" id="PTHR21237">
    <property type="entry name" value="GRPE PROTEIN"/>
    <property type="match status" value="1"/>
</dbReference>
<keyword evidence="13" id="KW-0175">Coiled coil</keyword>
<dbReference type="InterPro" id="IPR000740">
    <property type="entry name" value="GrpE"/>
</dbReference>
<accession>A0A1H7X011</accession>
<dbReference type="Gene3D" id="3.90.20.20">
    <property type="match status" value="1"/>
</dbReference>
<feature type="compositionally biased region" description="Polar residues" evidence="14">
    <location>
        <begin position="1"/>
        <end position="11"/>
    </location>
</feature>
<dbReference type="GO" id="GO:0000774">
    <property type="term" value="F:adenyl-nucleotide exchange factor activity"/>
    <property type="evidence" value="ECO:0007669"/>
    <property type="project" value="InterPro"/>
</dbReference>
<reference evidence="17" key="2">
    <citation type="submission" date="2016-10" db="EMBL/GenBank/DDBJ databases">
        <authorList>
            <person name="Varghese N."/>
            <person name="Submissions S."/>
        </authorList>
    </citation>
    <scope>NUCLEOTIDE SEQUENCE [LARGE SCALE GENOMIC DNA]</scope>
    <source>
        <strain evidence="17">DSM 24204</strain>
    </source>
</reference>
<evidence type="ECO:0000256" key="3">
    <source>
        <dbReference type="ARBA" id="ARBA00011738"/>
    </source>
</evidence>
<dbReference type="HAMAP" id="MF_01151">
    <property type="entry name" value="GrpE"/>
    <property type="match status" value="1"/>
</dbReference>
<dbReference type="Proteomes" id="UP001224812">
    <property type="component" value="Unassembled WGS sequence"/>
</dbReference>
<dbReference type="Proteomes" id="UP000198883">
    <property type="component" value="Unassembled WGS sequence"/>
</dbReference>
<organism evidence="16 17">
    <name type="scientific">Phocoenobacter skyensis</name>
    <dbReference type="NCBI Taxonomy" id="97481"/>
    <lineage>
        <taxon>Bacteria</taxon>
        <taxon>Pseudomonadati</taxon>
        <taxon>Pseudomonadota</taxon>
        <taxon>Gammaproteobacteria</taxon>
        <taxon>Pasteurellales</taxon>
        <taxon>Pasteurellaceae</taxon>
        <taxon>Phocoenobacter</taxon>
    </lineage>
</organism>
<sequence>MTNKTESNQPEQEIEIPTELQEEAGQQEELQQESPQKEETIETQGEQTSDNDELAIAQARIAELETYIAEADNREKDILLRAKAENENTRRRAEQDVEKAHKFALEKFSKELLNVVDNLERALETLEGVDETIKPLIEGVELTHKELTAVLSRHGIQVFGEIGEAFNPEMHQAISQKDAEGIESNHISVVLQKGYKLNDRVIRDAMVMVAP</sequence>
<reference evidence="16" key="1">
    <citation type="submission" date="2016-10" db="EMBL/GenBank/DDBJ databases">
        <authorList>
            <person name="de Groot N.N."/>
        </authorList>
    </citation>
    <scope>NUCLEOTIDE SEQUENCE [LARGE SCALE GENOMIC DNA]</scope>
    <source>
        <strain evidence="16">DSM 24204</strain>
    </source>
</reference>
<dbReference type="NCBIfam" id="NF010738">
    <property type="entry name" value="PRK14140.1"/>
    <property type="match status" value="1"/>
</dbReference>
<dbReference type="Gene3D" id="2.30.22.10">
    <property type="entry name" value="Head domain of nucleotide exchange factor GrpE"/>
    <property type="match status" value="1"/>
</dbReference>
<dbReference type="EMBL" id="FOBN01000010">
    <property type="protein sequence ID" value="SEM26895.1"/>
    <property type="molecule type" value="Genomic_DNA"/>
</dbReference>
<dbReference type="PRINTS" id="PR00773">
    <property type="entry name" value="GRPEPROTEIN"/>
</dbReference>
<evidence type="ECO:0000313" key="17">
    <source>
        <dbReference type="Proteomes" id="UP000198883"/>
    </source>
</evidence>
<reference evidence="15 18" key="3">
    <citation type="journal article" date="2023" name="Front. Microbiol.">
        <title>Phylogeography and host specificity of Pasteurellaceae pathogenic to sea-farmed fish in the north-east Atlantic.</title>
        <authorList>
            <person name="Gulla S."/>
            <person name="Colquhoun D.J."/>
            <person name="Olsen A.B."/>
            <person name="Spilsberg B."/>
            <person name="Lagesen K."/>
            <person name="Aakesson C.P."/>
            <person name="Strom S."/>
            <person name="Manji F."/>
            <person name="Birkbeck T.H."/>
            <person name="Nilsen H.K."/>
        </authorList>
    </citation>
    <scope>NUCLEOTIDE SEQUENCE [LARGE SCALE GENOMIC DNA]</scope>
    <source>
        <strain evidence="15 18">VIO11850</strain>
    </source>
</reference>
<comment type="function">
    <text evidence="7 10 11">Participates actively in the response to hyperosmotic and heat shock by preventing the aggregation of stress-denatured proteins, in association with DnaK and GrpE. It is the nucleotide exchange factor for DnaK and may function as a thermosensor. Unfolded proteins bind initially to DnaJ; upon interaction with the DnaJ-bound protein, DnaK hydrolyzes its bound ATP, resulting in the formation of a stable complex. GrpE releases ADP from DnaK; ATP binding to DnaK triggers the release of the substrate protein, thus completing the reaction cycle. Several rounds of ATP-dependent interactions between DnaJ, DnaK and GrpE are required for fully efficient folding.</text>
</comment>
<dbReference type="NCBIfam" id="NF010748">
    <property type="entry name" value="PRK14150.1"/>
    <property type="match status" value="1"/>
</dbReference>
<evidence type="ECO:0000256" key="14">
    <source>
        <dbReference type="SAM" id="MobiDB-lite"/>
    </source>
</evidence>
<evidence type="ECO:0000256" key="13">
    <source>
        <dbReference type="SAM" id="Coils"/>
    </source>
</evidence>
<dbReference type="PANTHER" id="PTHR21237:SF23">
    <property type="entry name" value="GRPE PROTEIN HOMOLOG, MITOCHONDRIAL"/>
    <property type="match status" value="1"/>
</dbReference>
<dbReference type="EMBL" id="JASAVS010000011">
    <property type="protein sequence ID" value="MDP8085514.1"/>
    <property type="molecule type" value="Genomic_DNA"/>
</dbReference>
<evidence type="ECO:0000313" key="16">
    <source>
        <dbReference type="EMBL" id="SEM26895.1"/>
    </source>
</evidence>
<dbReference type="InterPro" id="IPR009012">
    <property type="entry name" value="GrpE_head"/>
</dbReference>
<dbReference type="GO" id="GO:0005829">
    <property type="term" value="C:cytosol"/>
    <property type="evidence" value="ECO:0007669"/>
    <property type="project" value="TreeGrafter"/>
</dbReference>
<evidence type="ECO:0000256" key="7">
    <source>
        <dbReference type="ARBA" id="ARBA00053401"/>
    </source>
</evidence>
<evidence type="ECO:0000256" key="11">
    <source>
        <dbReference type="RuleBase" id="RU000639"/>
    </source>
</evidence>
<evidence type="ECO:0000256" key="12">
    <source>
        <dbReference type="RuleBase" id="RU004478"/>
    </source>
</evidence>
<dbReference type="GO" id="GO:0051087">
    <property type="term" value="F:protein-folding chaperone binding"/>
    <property type="evidence" value="ECO:0007669"/>
    <property type="project" value="InterPro"/>
</dbReference>
<dbReference type="FunFam" id="2.30.22.10:FF:000001">
    <property type="entry name" value="Protein GrpE"/>
    <property type="match status" value="1"/>
</dbReference>
<dbReference type="GO" id="GO:0051082">
    <property type="term" value="F:unfolded protein binding"/>
    <property type="evidence" value="ECO:0007669"/>
    <property type="project" value="TreeGrafter"/>
</dbReference>
<keyword evidence="18" id="KW-1185">Reference proteome</keyword>
<evidence type="ECO:0000313" key="18">
    <source>
        <dbReference type="Proteomes" id="UP001224812"/>
    </source>
</evidence>
<dbReference type="RefSeq" id="WP_090921569.1">
    <property type="nucleotide sequence ID" value="NZ_CP016180.1"/>
</dbReference>
<name>A0A1H7X011_9PAST</name>
<proteinExistence type="inferred from homology"/>
<dbReference type="STRING" id="97481.SAMN05444853_11068"/>
<evidence type="ECO:0000256" key="2">
    <source>
        <dbReference type="ARBA" id="ARBA00009054"/>
    </source>
</evidence>
<keyword evidence="4 10" id="KW-0963">Cytoplasm</keyword>
<evidence type="ECO:0000256" key="4">
    <source>
        <dbReference type="ARBA" id="ARBA00022490"/>
    </source>
</evidence>
<evidence type="ECO:0000256" key="10">
    <source>
        <dbReference type="HAMAP-Rule" id="MF_01151"/>
    </source>
</evidence>
<feature type="compositionally biased region" description="Acidic residues" evidence="14">
    <location>
        <begin position="12"/>
        <end position="26"/>
    </location>
</feature>
<comment type="subcellular location">
    <subcellularLocation>
        <location evidence="1 10">Cytoplasm</location>
    </subcellularLocation>
</comment>
<dbReference type="AlphaFoldDB" id="A0A1H7X011"/>
<protein>
    <recommendedName>
        <fullName evidence="8 10">Protein GrpE</fullName>
    </recommendedName>
    <alternativeName>
        <fullName evidence="9 10">HSP-70 cofactor</fullName>
    </alternativeName>
</protein>
<evidence type="ECO:0000256" key="6">
    <source>
        <dbReference type="ARBA" id="ARBA00023186"/>
    </source>
</evidence>
<dbReference type="InterPro" id="IPR013805">
    <property type="entry name" value="GrpE_CC"/>
</dbReference>
<evidence type="ECO:0000313" key="15">
    <source>
        <dbReference type="EMBL" id="MDP8085514.1"/>
    </source>
</evidence>
<dbReference type="PROSITE" id="PS01071">
    <property type="entry name" value="GRPE"/>
    <property type="match status" value="1"/>
</dbReference>
<dbReference type="GO" id="GO:0042803">
    <property type="term" value="F:protein homodimerization activity"/>
    <property type="evidence" value="ECO:0007669"/>
    <property type="project" value="InterPro"/>
</dbReference>
<keyword evidence="6 10" id="KW-0143">Chaperone</keyword>
<evidence type="ECO:0000256" key="9">
    <source>
        <dbReference type="ARBA" id="ARBA00076414"/>
    </source>
</evidence>
<gene>
    <name evidence="10 15" type="primary">grpE</name>
    <name evidence="15" type="ORF">QJT92_06185</name>
    <name evidence="16" type="ORF">SAMN05444853_11068</name>
</gene>
<dbReference type="SUPFAM" id="SSF58014">
    <property type="entry name" value="Coiled-coil domain of nucleotide exchange factor GrpE"/>
    <property type="match status" value="1"/>
</dbReference>
<dbReference type="OrthoDB" id="9789811at2"/>
<comment type="subunit">
    <text evidence="3 10">Homodimer.</text>
</comment>
<evidence type="ECO:0000256" key="1">
    <source>
        <dbReference type="ARBA" id="ARBA00004496"/>
    </source>
</evidence>